<evidence type="ECO:0000256" key="1">
    <source>
        <dbReference type="SAM" id="Phobius"/>
    </source>
</evidence>
<reference evidence="2 3" key="1">
    <citation type="journal article" date="2018" name="Int. J. Syst. Evol. Microbiol.">
        <title>Whole-genome-based revisit of Photorhabdus phylogeny: proposal for the elevation of most Photorhabdus subspecies to the species level and description of one novel species Photorhabdus bodei sp. nov., and one novel subspecies Photorhabdus laumondii subsp. clarkei subsp. nov.</title>
        <authorList>
            <person name="Machado R.A.R."/>
            <person name="Wuthrich D."/>
            <person name="Kuhnert P."/>
            <person name="Arce C.C.M."/>
            <person name="Thonen L."/>
            <person name="Ruiz C."/>
            <person name="Zhang X."/>
            <person name="Robert C.A.M."/>
            <person name="Karimi J."/>
            <person name="Kamali S."/>
            <person name="Ma J."/>
            <person name="Bruggmann R."/>
            <person name="Erb M."/>
        </authorList>
    </citation>
    <scope>NUCLEOTIDE SEQUENCE [LARGE SCALE GENOMIC DNA]</scope>
    <source>
        <strain evidence="2 3">BOJ-47</strain>
    </source>
</reference>
<dbReference type="Proteomes" id="UP000250870">
    <property type="component" value="Unassembled WGS sequence"/>
</dbReference>
<dbReference type="EMBL" id="NSCI01000004">
    <property type="protein sequence ID" value="RAW92264.1"/>
    <property type="molecule type" value="Genomic_DNA"/>
</dbReference>
<proteinExistence type="predicted"/>
<feature type="transmembrane region" description="Helical" evidence="1">
    <location>
        <begin position="6"/>
        <end position="25"/>
    </location>
</feature>
<evidence type="ECO:0000313" key="2">
    <source>
        <dbReference type="EMBL" id="RAW92264.1"/>
    </source>
</evidence>
<dbReference type="RefSeq" id="WP_113024877.1">
    <property type="nucleotide sequence ID" value="NZ_CAWNWQ010000004.1"/>
</dbReference>
<keyword evidence="1" id="KW-0472">Membrane</keyword>
<organism evidence="2 3">
    <name type="scientific">Photorhabdus laumondii subsp. clarkei</name>
    <dbReference type="NCBI Taxonomy" id="2029685"/>
    <lineage>
        <taxon>Bacteria</taxon>
        <taxon>Pseudomonadati</taxon>
        <taxon>Pseudomonadota</taxon>
        <taxon>Gammaproteobacteria</taxon>
        <taxon>Enterobacterales</taxon>
        <taxon>Morganellaceae</taxon>
        <taxon>Photorhabdus</taxon>
    </lineage>
</organism>
<dbReference type="AlphaFoldDB" id="A0A329VKG7"/>
<sequence>MDGNKLGLGVILIITILFVNANLSYAKNDFIKYNMNKGNVFIKIKQGDTDRTVLFSVEKN</sequence>
<gene>
    <name evidence="2" type="ORF">CKY01_04805</name>
</gene>
<accession>A0A329VKG7</accession>
<keyword evidence="1" id="KW-0812">Transmembrane</keyword>
<evidence type="ECO:0000313" key="3">
    <source>
        <dbReference type="Proteomes" id="UP000250870"/>
    </source>
</evidence>
<protein>
    <submittedName>
        <fullName evidence="2">Uncharacterized protein</fullName>
    </submittedName>
</protein>
<keyword evidence="1" id="KW-1133">Transmembrane helix</keyword>
<name>A0A329VKG7_9GAMM</name>
<comment type="caution">
    <text evidence="2">The sequence shown here is derived from an EMBL/GenBank/DDBJ whole genome shotgun (WGS) entry which is preliminary data.</text>
</comment>